<organism evidence="1 2">
    <name type="scientific">Pseudopithomyces chartarum</name>
    <dbReference type="NCBI Taxonomy" id="1892770"/>
    <lineage>
        <taxon>Eukaryota</taxon>
        <taxon>Fungi</taxon>
        <taxon>Dikarya</taxon>
        <taxon>Ascomycota</taxon>
        <taxon>Pezizomycotina</taxon>
        <taxon>Dothideomycetes</taxon>
        <taxon>Pleosporomycetidae</taxon>
        <taxon>Pleosporales</taxon>
        <taxon>Massarineae</taxon>
        <taxon>Didymosphaeriaceae</taxon>
        <taxon>Pseudopithomyces</taxon>
    </lineage>
</organism>
<sequence length="349" mass="40594">MQPHGAPETRMQNAFGPLPVELFLSCLDQLVGTHDGRTPIAYEPTHEVTKTLRALTFVSRTAYICASRYLYTHCLYISDASRHSLFRRTFNLDLGNHPLALEYGQAGRNEELFTEADIQRHVTSLFISPERAEYCKIRKTPRVRLPQMIDLCMTIGSTLKRLVIDFNPVYVPTSEQVTIKPYCTSRSIFLQMPNLEELVCSYETSDYFCFPPPNLKRLAMTANDMEPFRLDFFFMQSSLEMLFMIRPERLTAGHVDELFRRYHGRHLDVVFVDLNKNHFTPSDTRDWTADDKVTVWEVDVPNGFYSDDEDLILADNWIWTHGVRGDLWEQDKRQMRSWTEVETMLAGVP</sequence>
<accession>A0AAN6LZ01</accession>
<dbReference type="EMBL" id="WVTA01000007">
    <property type="protein sequence ID" value="KAK3208662.1"/>
    <property type="molecule type" value="Genomic_DNA"/>
</dbReference>
<name>A0AAN6LZ01_9PLEO</name>
<keyword evidence="2" id="KW-1185">Reference proteome</keyword>
<dbReference type="AlphaFoldDB" id="A0AAN6LZ01"/>
<protein>
    <submittedName>
        <fullName evidence="1">Uncharacterized protein</fullName>
    </submittedName>
</protein>
<reference evidence="1 2" key="1">
    <citation type="submission" date="2021-02" db="EMBL/GenBank/DDBJ databases">
        <title>Genome assembly of Pseudopithomyces chartarum.</title>
        <authorList>
            <person name="Jauregui R."/>
            <person name="Singh J."/>
            <person name="Voisey C."/>
        </authorList>
    </citation>
    <scope>NUCLEOTIDE SEQUENCE [LARGE SCALE GENOMIC DNA]</scope>
    <source>
        <strain evidence="1 2">AGR01</strain>
    </source>
</reference>
<evidence type="ECO:0000313" key="1">
    <source>
        <dbReference type="EMBL" id="KAK3208662.1"/>
    </source>
</evidence>
<gene>
    <name evidence="1" type="ORF">GRF29_77g1549010</name>
</gene>
<comment type="caution">
    <text evidence="1">The sequence shown here is derived from an EMBL/GenBank/DDBJ whole genome shotgun (WGS) entry which is preliminary data.</text>
</comment>
<proteinExistence type="predicted"/>
<evidence type="ECO:0000313" key="2">
    <source>
        <dbReference type="Proteomes" id="UP001280581"/>
    </source>
</evidence>
<dbReference type="Proteomes" id="UP001280581">
    <property type="component" value="Unassembled WGS sequence"/>
</dbReference>